<accession>A0A0E9LUZ3</accession>
<dbReference type="OrthoDB" id="983143at2"/>
<dbReference type="AlphaFoldDB" id="A0A0E9LUZ3"/>
<reference evidence="1 2" key="1">
    <citation type="journal article" date="2015" name="Microbes Environ.">
        <title>Distribution and evolution of nitrogen fixation genes in the phylum bacteroidetes.</title>
        <authorList>
            <person name="Inoue J."/>
            <person name="Oshima K."/>
            <person name="Suda W."/>
            <person name="Sakamoto M."/>
            <person name="Iino T."/>
            <person name="Noda S."/>
            <person name="Hongoh Y."/>
            <person name="Hattori M."/>
            <person name="Ohkuma M."/>
        </authorList>
    </citation>
    <scope>NUCLEOTIDE SEQUENCE [LARGE SCALE GENOMIC DNA]</scope>
    <source>
        <strain evidence="1">JCM 15548</strain>
    </source>
</reference>
<organism evidence="1 2">
    <name type="scientific">Geofilum rubicundum JCM 15548</name>
    <dbReference type="NCBI Taxonomy" id="1236989"/>
    <lineage>
        <taxon>Bacteria</taxon>
        <taxon>Pseudomonadati</taxon>
        <taxon>Bacteroidota</taxon>
        <taxon>Bacteroidia</taxon>
        <taxon>Marinilabiliales</taxon>
        <taxon>Marinilabiliaceae</taxon>
        <taxon>Geofilum</taxon>
    </lineage>
</organism>
<evidence type="ECO:0008006" key="3">
    <source>
        <dbReference type="Google" id="ProtNLM"/>
    </source>
</evidence>
<name>A0A0E9LUZ3_9BACT</name>
<proteinExistence type="predicted"/>
<dbReference type="EMBL" id="BAZW01000006">
    <property type="protein sequence ID" value="GAO29123.1"/>
    <property type="molecule type" value="Genomic_DNA"/>
</dbReference>
<dbReference type="STRING" id="1236989.JCM15548_11281"/>
<comment type="caution">
    <text evidence="1">The sequence shown here is derived from an EMBL/GenBank/DDBJ whole genome shotgun (WGS) entry which is preliminary data.</text>
</comment>
<gene>
    <name evidence="1" type="ORF">JCM15548_11281</name>
</gene>
<evidence type="ECO:0000313" key="2">
    <source>
        <dbReference type="Proteomes" id="UP000032900"/>
    </source>
</evidence>
<dbReference type="InterPro" id="IPR043741">
    <property type="entry name" value="DUF5686"/>
</dbReference>
<protein>
    <recommendedName>
        <fullName evidence="3">TonB-dependent receptor</fullName>
    </recommendedName>
</protein>
<evidence type="ECO:0000313" key="1">
    <source>
        <dbReference type="EMBL" id="GAO29123.1"/>
    </source>
</evidence>
<dbReference type="Pfam" id="PF18939">
    <property type="entry name" value="DUF5686"/>
    <property type="match status" value="1"/>
</dbReference>
<dbReference type="Proteomes" id="UP000032900">
    <property type="component" value="Unassembled WGS sequence"/>
</dbReference>
<keyword evidence="2" id="KW-1185">Reference proteome</keyword>
<sequence length="349" mass="39752">MWQQDSLHTLKMDASVGYAFSRETWYGELHFQQNYKPLSRGLLKASAGSGAYDYKGEDGLHPLLNMGASLLFKENYWRLHHSDFVKVINEVDLVHGLRLTTDVAWHQFSPLSNHSDFSLLNRDKAYHANEVVNPGTSARHFEAQKSLSWSAALAYTPRQFYRIEKGRKHLLHSDYPTFSARLEHGLNALGSEADYLLLEGGIHKKAEFSFMPTFSWALNAGTFLRNGQMHFSRFKHFQGSASPLLFSDMTSGLLLLDDYQSSTNDWFVRAGATYSSPWLLLKNLPFFSNRVWNENLHLNYLHTPENPHYLETGYSISRIFMAGSIGVFAGFSEGRYAHWGLKAAITLPN</sequence>